<sequence length="94" mass="10251">MSFAEVGKLVVLVGQGIGIGKRCSLPYRPLEIGFRELMASERYTSQQKDQLRLGYQDGEGTAILMMSDRSACTTAQGMWLNQIHTLAGALSVAK</sequence>
<accession>A0A2S2CTA3</accession>
<gene>
    <name evidence="1" type="ORF">DEW08_16775</name>
</gene>
<proteinExistence type="predicted"/>
<keyword evidence="2" id="KW-1185">Reference proteome</keyword>
<evidence type="ECO:0000313" key="2">
    <source>
        <dbReference type="Proteomes" id="UP000245629"/>
    </source>
</evidence>
<dbReference type="Proteomes" id="UP000245629">
    <property type="component" value="Chromosome 2"/>
</dbReference>
<evidence type="ECO:0000313" key="1">
    <source>
        <dbReference type="EMBL" id="AWK87645.1"/>
    </source>
</evidence>
<protein>
    <submittedName>
        <fullName evidence="1">Uncharacterized protein</fullName>
    </submittedName>
</protein>
<name>A0A2S2CTA3_9PROT</name>
<dbReference type="AlphaFoldDB" id="A0A2S2CTA3"/>
<dbReference type="EMBL" id="CP029353">
    <property type="protein sequence ID" value="AWK87645.1"/>
    <property type="molecule type" value="Genomic_DNA"/>
</dbReference>
<reference evidence="2" key="1">
    <citation type="submission" date="2018-05" db="EMBL/GenBank/DDBJ databases">
        <title>Azospirillum thermophila sp. nov., a novel isolated from hot spring.</title>
        <authorList>
            <person name="Zhao Z."/>
        </authorList>
    </citation>
    <scope>NUCLEOTIDE SEQUENCE [LARGE SCALE GENOMIC DNA]</scope>
    <source>
        <strain evidence="2">CFH 70021</strain>
    </source>
</reference>
<organism evidence="1 2">
    <name type="scientific">Azospirillum thermophilum</name>
    <dbReference type="NCBI Taxonomy" id="2202148"/>
    <lineage>
        <taxon>Bacteria</taxon>
        <taxon>Pseudomonadati</taxon>
        <taxon>Pseudomonadota</taxon>
        <taxon>Alphaproteobacteria</taxon>
        <taxon>Rhodospirillales</taxon>
        <taxon>Azospirillaceae</taxon>
        <taxon>Azospirillum</taxon>
    </lineage>
</organism>
<dbReference type="KEGG" id="azz:DEW08_16775"/>